<dbReference type="Proteomes" id="UP000269945">
    <property type="component" value="Unassembled WGS sequence"/>
</dbReference>
<dbReference type="AlphaFoldDB" id="A0A9X9PYJ2"/>
<accession>A0A9X9PYJ2</accession>
<feature type="non-terminal residue" evidence="2">
    <location>
        <position position="1"/>
    </location>
</feature>
<keyword evidence="3" id="KW-1185">Reference proteome</keyword>
<evidence type="ECO:0000313" key="3">
    <source>
        <dbReference type="Proteomes" id="UP000269945"/>
    </source>
</evidence>
<proteinExistence type="predicted"/>
<name>A0A9X9PYJ2_GULGU</name>
<evidence type="ECO:0000256" key="1">
    <source>
        <dbReference type="SAM" id="MobiDB-lite"/>
    </source>
</evidence>
<feature type="compositionally biased region" description="Basic and acidic residues" evidence="1">
    <location>
        <begin position="15"/>
        <end position="25"/>
    </location>
</feature>
<reference evidence="2 3" key="1">
    <citation type="submission" date="2018-10" db="EMBL/GenBank/DDBJ databases">
        <authorList>
            <person name="Ekblom R."/>
            <person name="Jareborg N."/>
        </authorList>
    </citation>
    <scope>NUCLEOTIDE SEQUENCE [LARGE SCALE GENOMIC DNA]</scope>
    <source>
        <tissue evidence="2">Muscle</tissue>
    </source>
</reference>
<gene>
    <name evidence="2" type="ORF">BN2614_LOCUS1</name>
</gene>
<organism evidence="2 3">
    <name type="scientific">Gulo gulo</name>
    <name type="common">Wolverine</name>
    <name type="synonym">Gluton</name>
    <dbReference type="NCBI Taxonomy" id="48420"/>
    <lineage>
        <taxon>Eukaryota</taxon>
        <taxon>Metazoa</taxon>
        <taxon>Chordata</taxon>
        <taxon>Craniata</taxon>
        <taxon>Vertebrata</taxon>
        <taxon>Euteleostomi</taxon>
        <taxon>Mammalia</taxon>
        <taxon>Eutheria</taxon>
        <taxon>Laurasiatheria</taxon>
        <taxon>Carnivora</taxon>
        <taxon>Caniformia</taxon>
        <taxon>Musteloidea</taxon>
        <taxon>Mustelidae</taxon>
        <taxon>Guloninae</taxon>
        <taxon>Gulo</taxon>
    </lineage>
</organism>
<feature type="region of interest" description="Disordered" evidence="1">
    <location>
        <begin position="1"/>
        <end position="41"/>
    </location>
</feature>
<dbReference type="EMBL" id="CYRY02009220">
    <property type="protein sequence ID" value="VCW77694.1"/>
    <property type="molecule type" value="Genomic_DNA"/>
</dbReference>
<evidence type="ECO:0000313" key="2">
    <source>
        <dbReference type="EMBL" id="VCW77694.1"/>
    </source>
</evidence>
<protein>
    <submittedName>
        <fullName evidence="2">Uncharacterized protein</fullName>
    </submittedName>
</protein>
<sequence length="41" mass="4505">GIRSGSQPSQVLQREVQRTGGRERIITGSSLSWPAPRIKNT</sequence>
<feature type="compositionally biased region" description="Polar residues" evidence="1">
    <location>
        <begin position="1"/>
        <end position="12"/>
    </location>
</feature>
<comment type="caution">
    <text evidence="2">The sequence shown here is derived from an EMBL/GenBank/DDBJ whole genome shotgun (WGS) entry which is preliminary data.</text>
</comment>